<dbReference type="InterPro" id="IPR029044">
    <property type="entry name" value="Nucleotide-diphossugar_trans"/>
</dbReference>
<dbReference type="EMBL" id="JAJNBZ010000004">
    <property type="protein sequence ID" value="MCE5169393.1"/>
    <property type="molecule type" value="Genomic_DNA"/>
</dbReference>
<reference evidence="3 4" key="1">
    <citation type="submission" date="2021-11" db="EMBL/GenBank/DDBJ databases">
        <title>Draft genome sequence of Paenibacillus profundus YoMME, a new Gram-positive bacteria with exoelectrogenic properties.</title>
        <authorList>
            <person name="Hubenova Y."/>
            <person name="Hubenova E."/>
            <person name="Manasiev Y."/>
            <person name="Peykov S."/>
            <person name="Mitov M."/>
        </authorList>
    </citation>
    <scope>NUCLEOTIDE SEQUENCE [LARGE SCALE GENOMIC DNA]</scope>
    <source>
        <strain evidence="3 4">YoMME</strain>
    </source>
</reference>
<dbReference type="Pfam" id="PF00535">
    <property type="entry name" value="Glycos_transf_2"/>
    <property type="match status" value="1"/>
</dbReference>
<proteinExistence type="inferred from homology"/>
<dbReference type="Proteomes" id="UP001199916">
    <property type="component" value="Unassembled WGS sequence"/>
</dbReference>
<protein>
    <submittedName>
        <fullName evidence="3">Glycosyltransferase family 2 protein</fullName>
    </submittedName>
</protein>
<feature type="domain" description="Glycosyltransferase 2-like" evidence="2">
    <location>
        <begin position="12"/>
        <end position="116"/>
    </location>
</feature>
<dbReference type="CDD" id="cd04196">
    <property type="entry name" value="GT_2_like_d"/>
    <property type="match status" value="1"/>
</dbReference>
<evidence type="ECO:0000313" key="4">
    <source>
        <dbReference type="Proteomes" id="UP001199916"/>
    </source>
</evidence>
<comment type="caution">
    <text evidence="3">The sequence shown here is derived from an EMBL/GenBank/DDBJ whole genome shotgun (WGS) entry which is preliminary data.</text>
</comment>
<dbReference type="InterPro" id="IPR001173">
    <property type="entry name" value="Glyco_trans_2-like"/>
</dbReference>
<evidence type="ECO:0000313" key="3">
    <source>
        <dbReference type="EMBL" id="MCE5169393.1"/>
    </source>
</evidence>
<gene>
    <name evidence="3" type="ORF">LQV63_08715</name>
</gene>
<keyword evidence="4" id="KW-1185">Reference proteome</keyword>
<dbReference type="PANTHER" id="PTHR22916:SF3">
    <property type="entry name" value="UDP-GLCNAC:BETAGAL BETA-1,3-N-ACETYLGLUCOSAMINYLTRANSFERASE-LIKE PROTEIN 1"/>
    <property type="match status" value="1"/>
</dbReference>
<evidence type="ECO:0000256" key="1">
    <source>
        <dbReference type="ARBA" id="ARBA00006739"/>
    </source>
</evidence>
<evidence type="ECO:0000259" key="2">
    <source>
        <dbReference type="Pfam" id="PF00535"/>
    </source>
</evidence>
<accession>A0ABS8YBL3</accession>
<name>A0ABS8YBL3_9BACL</name>
<comment type="similarity">
    <text evidence="1">Belongs to the glycosyltransferase 2 family.</text>
</comment>
<dbReference type="SUPFAM" id="SSF53448">
    <property type="entry name" value="Nucleotide-diphospho-sugar transferases"/>
    <property type="match status" value="1"/>
</dbReference>
<dbReference type="PANTHER" id="PTHR22916">
    <property type="entry name" value="GLYCOSYLTRANSFERASE"/>
    <property type="match status" value="1"/>
</dbReference>
<dbReference type="Gene3D" id="3.90.550.10">
    <property type="entry name" value="Spore Coat Polysaccharide Biosynthesis Protein SpsA, Chain A"/>
    <property type="match status" value="1"/>
</dbReference>
<organism evidence="3 4">
    <name type="scientific">Paenibacillus profundus</name>
    <dbReference type="NCBI Taxonomy" id="1173085"/>
    <lineage>
        <taxon>Bacteria</taxon>
        <taxon>Bacillati</taxon>
        <taxon>Bacillota</taxon>
        <taxon>Bacilli</taxon>
        <taxon>Bacillales</taxon>
        <taxon>Paenibacillaceae</taxon>
        <taxon>Paenibacillus</taxon>
    </lineage>
</organism>
<sequence length="316" mass="36635">MSMGEQHGKVQILVSTYNGEKYLAEQLDSLLEQTHSHFFITIRDDGSSDSTTAIIYEYVTNYPNKIEALYEKNIGVIASFFELLSGYTHDDTDYVCFCDQDDVWMPDKLERGLCSLSEFSGDIPLMHLTPTLMVDETLQPLNCWPPAPQRGPSFLNALIENIAVGATLMINRPAIDMMRHKVPCPQNIVMHDWWVYLVVSAFGKVIYDENPSIYYRQHQNNVVGGQQGFVDKWVKKWSSYKKHRAQKVLWNQAREFECCWGERLPPELKVELHRFLLPDRGFLKRTKYVLSTPLYRQSTLDNLVLRLMMIRGDILK</sequence>